<keyword evidence="4 6" id="KW-1133">Transmembrane helix</keyword>
<dbReference type="Proteomes" id="UP000033434">
    <property type="component" value="Unassembled WGS sequence"/>
</dbReference>
<proteinExistence type="predicted"/>
<evidence type="ECO:0000256" key="5">
    <source>
        <dbReference type="ARBA" id="ARBA00023136"/>
    </source>
</evidence>
<feature type="transmembrane region" description="Helical" evidence="6">
    <location>
        <begin position="149"/>
        <end position="171"/>
    </location>
</feature>
<evidence type="ECO:0000256" key="6">
    <source>
        <dbReference type="SAM" id="Phobius"/>
    </source>
</evidence>
<dbReference type="EMBL" id="AUXW01000195">
    <property type="protein sequence ID" value="KKE81160.1"/>
    <property type="molecule type" value="Genomic_DNA"/>
</dbReference>
<feature type="transmembrane region" description="Helical" evidence="6">
    <location>
        <begin position="38"/>
        <end position="65"/>
    </location>
</feature>
<evidence type="ECO:0000256" key="1">
    <source>
        <dbReference type="ARBA" id="ARBA00004651"/>
    </source>
</evidence>
<organism evidence="7 8">
    <name type="scientific">Pseudoalteromonas luteoviolacea S4054</name>
    <dbReference type="NCBI Taxonomy" id="1129367"/>
    <lineage>
        <taxon>Bacteria</taxon>
        <taxon>Pseudomonadati</taxon>
        <taxon>Pseudomonadota</taxon>
        <taxon>Gammaproteobacteria</taxon>
        <taxon>Alteromonadales</taxon>
        <taxon>Pseudoalteromonadaceae</taxon>
        <taxon>Pseudoalteromonas</taxon>
    </lineage>
</organism>
<dbReference type="InterPro" id="IPR001123">
    <property type="entry name" value="LeuE-type"/>
</dbReference>
<comment type="caution">
    <text evidence="7">The sequence shown here is derived from an EMBL/GenBank/DDBJ whole genome shotgun (WGS) entry which is preliminary data.</text>
</comment>
<evidence type="ECO:0000313" key="8">
    <source>
        <dbReference type="Proteomes" id="UP000033434"/>
    </source>
</evidence>
<keyword evidence="3 6" id="KW-0812">Transmembrane</keyword>
<evidence type="ECO:0000313" key="7">
    <source>
        <dbReference type="EMBL" id="KKE81160.1"/>
    </source>
</evidence>
<dbReference type="PATRIC" id="fig|1129367.4.peg.5037"/>
<evidence type="ECO:0000256" key="3">
    <source>
        <dbReference type="ARBA" id="ARBA00022692"/>
    </source>
</evidence>
<reference evidence="7 8" key="1">
    <citation type="journal article" date="2015" name="BMC Genomics">
        <title>Genome mining reveals unlocked bioactive potential of marine Gram-negative bacteria.</title>
        <authorList>
            <person name="Machado H."/>
            <person name="Sonnenschein E.C."/>
            <person name="Melchiorsen J."/>
            <person name="Gram L."/>
        </authorList>
    </citation>
    <scope>NUCLEOTIDE SEQUENCE [LARGE SCALE GENOMIC DNA]</scope>
    <source>
        <strain evidence="7 8">S4054</strain>
    </source>
</reference>
<evidence type="ECO:0000256" key="4">
    <source>
        <dbReference type="ARBA" id="ARBA00022989"/>
    </source>
</evidence>
<feature type="transmembrane region" description="Helical" evidence="6">
    <location>
        <begin position="183"/>
        <end position="205"/>
    </location>
</feature>
<keyword evidence="5 6" id="KW-0472">Membrane</keyword>
<dbReference type="PIRSF" id="PIRSF006324">
    <property type="entry name" value="LeuE"/>
    <property type="match status" value="1"/>
</dbReference>
<name>A0A0F6A4L0_9GAMM</name>
<feature type="transmembrane region" description="Helical" evidence="6">
    <location>
        <begin position="110"/>
        <end position="137"/>
    </location>
</feature>
<keyword evidence="2" id="KW-1003">Cell membrane</keyword>
<dbReference type="AlphaFoldDB" id="A0A0F6A4L0"/>
<feature type="transmembrane region" description="Helical" evidence="6">
    <location>
        <begin position="71"/>
        <end position="89"/>
    </location>
</feature>
<dbReference type="GO" id="GO:0005886">
    <property type="term" value="C:plasma membrane"/>
    <property type="evidence" value="ECO:0007669"/>
    <property type="project" value="UniProtKB-SubCell"/>
</dbReference>
<dbReference type="Pfam" id="PF01810">
    <property type="entry name" value="LysE"/>
    <property type="match status" value="1"/>
</dbReference>
<dbReference type="RefSeq" id="WP_046358329.1">
    <property type="nucleotide sequence ID" value="NZ_AUXW01000195.1"/>
</dbReference>
<evidence type="ECO:0000256" key="2">
    <source>
        <dbReference type="ARBA" id="ARBA00022475"/>
    </source>
</evidence>
<dbReference type="PANTHER" id="PTHR30086:SF20">
    <property type="entry name" value="ARGININE EXPORTER PROTEIN ARGO-RELATED"/>
    <property type="match status" value="1"/>
</dbReference>
<dbReference type="PANTHER" id="PTHR30086">
    <property type="entry name" value="ARGININE EXPORTER PROTEIN ARGO"/>
    <property type="match status" value="1"/>
</dbReference>
<comment type="subcellular location">
    <subcellularLocation>
        <location evidence="1">Cell membrane</location>
        <topology evidence="1">Multi-pass membrane protein</topology>
    </subcellularLocation>
</comment>
<accession>A0A0F6A4L0</accession>
<protein>
    <submittedName>
        <fullName evidence="7">Amino acid transporter LysE</fullName>
    </submittedName>
</protein>
<sequence>MFPFDVFTTYTAACLLLVVSPGPDNILAIARGISQGRLAACISASASGVGILFHVFAATAGLTLLIQTSAIAFYIVKLIGASYLIWLGVKVILNRNLITIEPIEEKSLKTIFATGFFSAALNPKPGIFVLAFVPQFIDPSLGNVSIQMMVYGAWFALLTSIGFGFMGVFSTQLKKVLFNKPKVLQGLNISAGLTFVSSGLAVALMKQR</sequence>
<dbReference type="GO" id="GO:0015171">
    <property type="term" value="F:amino acid transmembrane transporter activity"/>
    <property type="evidence" value="ECO:0007669"/>
    <property type="project" value="TreeGrafter"/>
</dbReference>
<gene>
    <name evidence="7" type="ORF">N479_23625</name>
</gene>